<keyword evidence="3" id="KW-1185">Reference proteome</keyword>
<feature type="transmembrane region" description="Helical" evidence="2">
    <location>
        <begin position="399"/>
        <end position="418"/>
    </location>
</feature>
<dbReference type="Pfam" id="PF00873">
    <property type="entry name" value="ACR_tran"/>
    <property type="match status" value="2"/>
</dbReference>
<dbReference type="GO" id="GO:0005886">
    <property type="term" value="C:plasma membrane"/>
    <property type="evidence" value="ECO:0007669"/>
    <property type="project" value="TreeGrafter"/>
</dbReference>
<feature type="transmembrane region" description="Helical" evidence="2">
    <location>
        <begin position="41"/>
        <end position="59"/>
    </location>
</feature>
<dbReference type="PANTHER" id="PTHR32063:SF16">
    <property type="entry name" value="CATION EFFLUX SYSTEM (ACRB_ACRD_ACRF FAMILY)"/>
    <property type="match status" value="1"/>
</dbReference>
<evidence type="ECO:0000313" key="3">
    <source>
        <dbReference type="Proteomes" id="UP000675920"/>
    </source>
</evidence>
<keyword evidence="2" id="KW-0812">Transmembrane</keyword>
<feature type="transmembrane region" description="Helical" evidence="2">
    <location>
        <begin position="529"/>
        <end position="551"/>
    </location>
</feature>
<feature type="transmembrane region" description="Helical" evidence="2">
    <location>
        <begin position="1070"/>
        <end position="1092"/>
    </location>
</feature>
<dbReference type="Gene3D" id="3.30.70.1320">
    <property type="entry name" value="Multidrug efflux transporter AcrB pore domain like"/>
    <property type="match status" value="2"/>
</dbReference>
<reference evidence="4" key="3">
    <citation type="submission" date="2025-08" db="UniProtKB">
        <authorList>
            <consortium name="RefSeq"/>
        </authorList>
    </citation>
    <scope>IDENTIFICATION</scope>
</reference>
<feature type="transmembrane region" description="Helical" evidence="2">
    <location>
        <begin position="451"/>
        <end position="471"/>
    </location>
</feature>
<dbReference type="SUPFAM" id="SSF82714">
    <property type="entry name" value="Multidrug efflux transporter AcrB TolC docking domain, DN and DC subdomains"/>
    <property type="match status" value="2"/>
</dbReference>
<dbReference type="AlphaFoldDB" id="A0A8B6X9W1"/>
<dbReference type="Gene3D" id="1.20.1640.10">
    <property type="entry name" value="Multidrug efflux transporter AcrB transmembrane domain"/>
    <property type="match status" value="3"/>
</dbReference>
<feature type="region of interest" description="Disordered" evidence="1">
    <location>
        <begin position="1"/>
        <end position="22"/>
    </location>
</feature>
<reference evidence="4" key="1">
    <citation type="journal article" date="1999" name="J. Mol. Microbiol. Biotechnol.">
        <title>The RND permease superfamily: an ancient, ubiquitous and diverse family that includes human disease and development proteins.</title>
        <authorList>
            <person name="Tseng T.T."/>
            <person name="Gratwick K.S."/>
            <person name="Kollman J."/>
            <person name="Park D."/>
            <person name="Nies D.H."/>
            <person name="Goffeau A."/>
            <person name="Saier M.H. Jr."/>
        </authorList>
    </citation>
    <scope>NUCLEOTIDE SEQUENCE</scope>
</reference>
<feature type="region of interest" description="Disordered" evidence="1">
    <location>
        <begin position="316"/>
        <end position="337"/>
    </location>
</feature>
<dbReference type="Gene3D" id="3.30.2090.10">
    <property type="entry name" value="Multidrug efflux transporter AcrB TolC docking domain, DN and DC subdomains"/>
    <property type="match status" value="2"/>
</dbReference>
<accession>A0A8B6X9W1</accession>
<organism evidence="3 4">
    <name type="scientific">Derxia gummosa DSM 723</name>
    <dbReference type="NCBI Taxonomy" id="1121388"/>
    <lineage>
        <taxon>Bacteria</taxon>
        <taxon>Pseudomonadati</taxon>
        <taxon>Pseudomonadota</taxon>
        <taxon>Betaproteobacteria</taxon>
        <taxon>Burkholderiales</taxon>
        <taxon>Alcaligenaceae</taxon>
        <taxon>Derxia</taxon>
    </lineage>
</organism>
<dbReference type="GO" id="GO:0042910">
    <property type="term" value="F:xenobiotic transmembrane transporter activity"/>
    <property type="evidence" value="ECO:0007669"/>
    <property type="project" value="TreeGrafter"/>
</dbReference>
<dbReference type="Proteomes" id="UP000675920">
    <property type="component" value="Unplaced"/>
</dbReference>
<dbReference type="RefSeq" id="WP_084544892.1">
    <property type="nucleotide sequence ID" value="NZ_AXWS01000008.1"/>
</dbReference>
<name>A0A8B6X9W1_9BURK</name>
<dbReference type="InterPro" id="IPR001036">
    <property type="entry name" value="Acrflvin-R"/>
</dbReference>
<dbReference type="Gene3D" id="3.30.70.1430">
    <property type="entry name" value="Multidrug efflux transporter AcrB pore domain"/>
    <property type="match status" value="2"/>
</dbReference>
<protein>
    <submittedName>
        <fullName evidence="4">Efflux RND transporter permease subunit</fullName>
    </submittedName>
</protein>
<reference evidence="4" key="2">
    <citation type="journal article" date="2009" name="Biochim. Biophys. Acta">
        <title>Mechanisms of RND multidrug efflux pumps.</title>
        <authorList>
            <person name="Nikaido H."/>
            <person name="Takatsuka Y."/>
        </authorList>
    </citation>
    <scope>NUCLEOTIDE SEQUENCE</scope>
</reference>
<feature type="transmembrane region" description="Helical" evidence="2">
    <location>
        <begin position="977"/>
        <end position="995"/>
    </location>
</feature>
<feature type="transmembrane region" description="Helical" evidence="2">
    <location>
        <begin position="1028"/>
        <end position="1049"/>
    </location>
</feature>
<feature type="transmembrane region" description="Helical" evidence="2">
    <location>
        <begin position="1098"/>
        <end position="1124"/>
    </location>
</feature>
<dbReference type="SUPFAM" id="SSF82866">
    <property type="entry name" value="Multidrug efflux transporter AcrB transmembrane domain"/>
    <property type="match status" value="2"/>
</dbReference>
<feature type="transmembrane region" description="Helical" evidence="2">
    <location>
        <begin position="425"/>
        <end position="445"/>
    </location>
</feature>
<evidence type="ECO:0000313" key="4">
    <source>
        <dbReference type="RefSeq" id="WP_084544892.1"/>
    </source>
</evidence>
<sequence length="1133" mass="119097">MDDRNPRDGALPSPADKRAAGADAPLGVSGRIAGFFQQARITPLLALVALLLGVFAVLVTPREEEPQIDVTMANVFVGWPGASVADVEAKLATPAEQVLSRMPGVEHVMSVSRPGVAVLTVQFKVGVARSEALVRLHDAVSSNADWLPQGLGVLPPVIKPKGIDDVPIVSLTLHSADPATGAFALEQIAHSIETDLKRVPGTRDVWTIGGPGRAVVVELDPERLAGAGLAVGDLRRALQSASAGAPAGELVTGNRAIAIEAGPFLRDADDVADLVVAARDGRPVHLRDVAEVRDGPLPATRMVWYGRRDASAVTAAGAQPTLPAANPRADGSPGENATAQEVPAITIAITKKPGENAIDVADAVIARADALRNTVIPAGVELSVTRNYGATANDKAVKLIQKLMFATASVVALVFIALGRREAAIVGAAVVLTLTVTLFASWAWGFTLNRVSLFALIFSIGILVDDAIVVVENIHRHQALHPGRTLAQIIPGAVDEVGGPTILATLTVIAALLPMAFVSGLMGPYMGPIPINASMGMLLSLAVAFVVTPWLSGKWMKTHGGGSQALAGDAAGPAEAAPSDGLHATPTGLAARLDPFFRRLFAPFLDVRSGSRNRRLLGLGIAGLVGLSVALPVLGLVQLKMLPFDNKSEFQIVVDMPAGTPVEQTAAVLRELGAHLATVPEVTDWQSYAGTAAPINFNGLVRQYYLRASAEMGDIQVNLTDKHHRKLQSHAIATRERPALQAIGARFGANVKLVEVPPGPPVLAPIVAEITGPDADGRRAVAKQVRAVFERTDGVVDVDDSSFAAAPRRLVNIDRAKASLAGVPQAEVVATLRAGLAGEDAAWLHDASRTPVAAVLRLPAERQGDLDSLLQLPLRNARGGLVPLRELVTVSSTEREQPAIHKDLLPVVFVTGDMAGKLDSPLYGMFGMRADIARIVTPGGGTLVEHFIRPPADAWRDYAIKWDGEWQITYDTFRDMGAAYAVGLVLIYLLVVAQFGSYLVPLIIMAPIPLTLVGVMPGHALLGSQFTATSMIGMIALAGIIVRNSILLVDFIQLERAAGVPFERAVVNAAATRAQPIVLTGLAAMLGAFFILDDPIFNGLAIALIFGILVSTLLTLVVIPLLYFSAFARGEKS</sequence>
<dbReference type="SUPFAM" id="SSF82693">
    <property type="entry name" value="Multidrug efflux transporter AcrB pore domain, PN1, PN2, PC1 and PC2 subdomains"/>
    <property type="match status" value="3"/>
</dbReference>
<keyword evidence="2" id="KW-0472">Membrane</keyword>
<proteinExistence type="predicted"/>
<feature type="transmembrane region" description="Helical" evidence="2">
    <location>
        <begin position="616"/>
        <end position="637"/>
    </location>
</feature>
<evidence type="ECO:0000256" key="1">
    <source>
        <dbReference type="SAM" id="MobiDB-lite"/>
    </source>
</evidence>
<evidence type="ECO:0000256" key="2">
    <source>
        <dbReference type="SAM" id="Phobius"/>
    </source>
</evidence>
<dbReference type="OrthoDB" id="9042683at2"/>
<dbReference type="PRINTS" id="PR00702">
    <property type="entry name" value="ACRIFLAVINRP"/>
</dbReference>
<feature type="transmembrane region" description="Helical" evidence="2">
    <location>
        <begin position="502"/>
        <end position="523"/>
    </location>
</feature>
<dbReference type="PANTHER" id="PTHR32063">
    <property type="match status" value="1"/>
</dbReference>
<dbReference type="InterPro" id="IPR027463">
    <property type="entry name" value="AcrB_DN_DC_subdom"/>
</dbReference>
<feature type="transmembrane region" description="Helical" evidence="2">
    <location>
        <begin position="1002"/>
        <end position="1022"/>
    </location>
</feature>
<dbReference type="Gene3D" id="3.30.70.1440">
    <property type="entry name" value="Multidrug efflux transporter AcrB pore domain"/>
    <property type="match status" value="1"/>
</dbReference>
<keyword evidence="2" id="KW-1133">Transmembrane helix</keyword>